<comment type="caution">
    <text evidence="3">The sequence shown here is derived from an EMBL/GenBank/DDBJ whole genome shotgun (WGS) entry which is preliminary data.</text>
</comment>
<feature type="domain" description="DUF4397" evidence="2">
    <location>
        <begin position="29"/>
        <end position="138"/>
    </location>
</feature>
<keyword evidence="4" id="KW-1185">Reference proteome</keyword>
<name>A0A931E467_9BACT</name>
<accession>A0A931E467</accession>
<reference evidence="3" key="1">
    <citation type="submission" date="2020-11" db="EMBL/GenBank/DDBJ databases">
        <title>Bacterial whole genome sequence for Panacibacter sp. DH6.</title>
        <authorList>
            <person name="Le V."/>
            <person name="Ko S."/>
            <person name="Ahn C.-Y."/>
            <person name="Oh H.-M."/>
        </authorList>
    </citation>
    <scope>NUCLEOTIDE SEQUENCE</scope>
    <source>
        <strain evidence="3">DH6</strain>
    </source>
</reference>
<keyword evidence="1" id="KW-0732">Signal</keyword>
<dbReference type="Proteomes" id="UP000628448">
    <property type="component" value="Unassembled WGS sequence"/>
</dbReference>
<dbReference type="InterPro" id="IPR025510">
    <property type="entry name" value="DUF4397"/>
</dbReference>
<dbReference type="RefSeq" id="WP_196991413.1">
    <property type="nucleotide sequence ID" value="NZ_JADWYR010000002.1"/>
</dbReference>
<dbReference type="AlphaFoldDB" id="A0A931E467"/>
<protein>
    <submittedName>
        <fullName evidence="3">DUF4397 domain-containing protein</fullName>
    </submittedName>
</protein>
<evidence type="ECO:0000256" key="1">
    <source>
        <dbReference type="SAM" id="SignalP"/>
    </source>
</evidence>
<evidence type="ECO:0000259" key="2">
    <source>
        <dbReference type="Pfam" id="PF14344"/>
    </source>
</evidence>
<dbReference type="EMBL" id="JADWYR010000002">
    <property type="protein sequence ID" value="MBG9377325.1"/>
    <property type="molecule type" value="Genomic_DNA"/>
</dbReference>
<dbReference type="Pfam" id="PF14344">
    <property type="entry name" value="DUF4397"/>
    <property type="match status" value="1"/>
</dbReference>
<sequence>MIRLTGFLLICVLLSVCGLTGGETTAPAAGIYVVNASPDAPAIDVSLNNNVIANTFGYGKDSGYFLTYPGTYPLKVSQSNTATVFVDNFVSFGAGKYYSLFLVDSFAQRQLLFFEDDLSIDSVQKAGVRFFNLSPNSPDSVYVIFYNTATTDSLKYKNRKFNDQAASVTFRRFSSVPAGSYNLDLYTRDTLPIQKLGSMSFAAGKFYTVYLKGFYQNTATPLDKGVIEHN</sequence>
<evidence type="ECO:0000313" key="3">
    <source>
        <dbReference type="EMBL" id="MBG9377325.1"/>
    </source>
</evidence>
<proteinExistence type="predicted"/>
<evidence type="ECO:0000313" key="4">
    <source>
        <dbReference type="Proteomes" id="UP000628448"/>
    </source>
</evidence>
<gene>
    <name evidence="3" type="ORF">I5907_13870</name>
</gene>
<feature type="signal peptide" evidence="1">
    <location>
        <begin position="1"/>
        <end position="28"/>
    </location>
</feature>
<organism evidence="3 4">
    <name type="scientific">Panacibacter microcysteis</name>
    <dbReference type="NCBI Taxonomy" id="2793269"/>
    <lineage>
        <taxon>Bacteria</taxon>
        <taxon>Pseudomonadati</taxon>
        <taxon>Bacteroidota</taxon>
        <taxon>Chitinophagia</taxon>
        <taxon>Chitinophagales</taxon>
        <taxon>Chitinophagaceae</taxon>
        <taxon>Panacibacter</taxon>
    </lineage>
</organism>
<feature type="chain" id="PRO_5037871531" evidence="1">
    <location>
        <begin position="29"/>
        <end position="230"/>
    </location>
</feature>